<evidence type="ECO:0000256" key="1">
    <source>
        <dbReference type="SAM" id="MobiDB-lite"/>
    </source>
</evidence>
<feature type="non-terminal residue" evidence="2">
    <location>
        <position position="239"/>
    </location>
</feature>
<comment type="caution">
    <text evidence="2">The sequence shown here is derived from an EMBL/GenBank/DDBJ whole genome shotgun (WGS) entry which is preliminary data.</text>
</comment>
<proteinExistence type="predicted"/>
<evidence type="ECO:0000313" key="2">
    <source>
        <dbReference type="EMBL" id="CAG2054852.1"/>
    </source>
</evidence>
<sequence>MFRQLSMKVTKMNQTKKNCARKKEKSSECLPRYEKELMLIKIELKVALLASKLYLECHGALQVPSLLERRSRGDQFGNPRAVPDNCAVTIQIERGSLRQRMNDHRFDTNYKDPDKAVPIHAGTHNQDFQTCYTTNILRAFPKHVLLFILDTHICTSYDNVLMMRRLHLEELYPHMQGGRVEKHLGGTTLGTSDQDSNPNLPIIGSPVYCESNALDHSTIEACLGDLINSSGVLPGTLYY</sequence>
<keyword evidence="3" id="KW-1185">Reference proteome</keyword>
<protein>
    <submittedName>
        <fullName evidence="2">Uncharacterized protein</fullName>
    </submittedName>
</protein>
<dbReference type="EMBL" id="CAJPIN010001796">
    <property type="protein sequence ID" value="CAG2054852.1"/>
    <property type="molecule type" value="Genomic_DNA"/>
</dbReference>
<name>A0ABN7NMV5_TIMPD</name>
<accession>A0ABN7NMV5</accession>
<evidence type="ECO:0000313" key="3">
    <source>
        <dbReference type="Proteomes" id="UP001153148"/>
    </source>
</evidence>
<gene>
    <name evidence="2" type="ORF">TPAB3V08_LOCUS1869</name>
</gene>
<reference evidence="2" key="1">
    <citation type="submission" date="2021-03" db="EMBL/GenBank/DDBJ databases">
        <authorList>
            <person name="Tran Van P."/>
        </authorList>
    </citation>
    <scope>NUCLEOTIDE SEQUENCE</scope>
</reference>
<feature type="region of interest" description="Disordered" evidence="1">
    <location>
        <begin position="1"/>
        <end position="23"/>
    </location>
</feature>
<dbReference type="Proteomes" id="UP001153148">
    <property type="component" value="Unassembled WGS sequence"/>
</dbReference>
<organism evidence="2 3">
    <name type="scientific">Timema podura</name>
    <name type="common">Walking stick</name>
    <dbReference type="NCBI Taxonomy" id="61482"/>
    <lineage>
        <taxon>Eukaryota</taxon>
        <taxon>Metazoa</taxon>
        <taxon>Ecdysozoa</taxon>
        <taxon>Arthropoda</taxon>
        <taxon>Hexapoda</taxon>
        <taxon>Insecta</taxon>
        <taxon>Pterygota</taxon>
        <taxon>Neoptera</taxon>
        <taxon>Polyneoptera</taxon>
        <taxon>Phasmatodea</taxon>
        <taxon>Timematodea</taxon>
        <taxon>Timematoidea</taxon>
        <taxon>Timematidae</taxon>
        <taxon>Timema</taxon>
    </lineage>
</organism>